<keyword evidence="2" id="KW-0812">Transmembrane</keyword>
<feature type="region of interest" description="Disordered" evidence="1">
    <location>
        <begin position="209"/>
        <end position="229"/>
    </location>
</feature>
<organism evidence="4 5">
    <name type="scientific">Lymnaea stagnalis</name>
    <name type="common">Great pond snail</name>
    <name type="synonym">Helix stagnalis</name>
    <dbReference type="NCBI Taxonomy" id="6523"/>
    <lineage>
        <taxon>Eukaryota</taxon>
        <taxon>Metazoa</taxon>
        <taxon>Spiralia</taxon>
        <taxon>Lophotrochozoa</taxon>
        <taxon>Mollusca</taxon>
        <taxon>Gastropoda</taxon>
        <taxon>Heterobranchia</taxon>
        <taxon>Euthyneura</taxon>
        <taxon>Panpulmonata</taxon>
        <taxon>Hygrophila</taxon>
        <taxon>Lymnaeoidea</taxon>
        <taxon>Lymnaeidae</taxon>
        <taxon>Lymnaea</taxon>
    </lineage>
</organism>
<dbReference type="AlphaFoldDB" id="A0AAV2I1E1"/>
<evidence type="ECO:0000313" key="5">
    <source>
        <dbReference type="Proteomes" id="UP001497497"/>
    </source>
</evidence>
<gene>
    <name evidence="4" type="ORF">GSLYS_00013520001</name>
</gene>
<keyword evidence="2" id="KW-1133">Transmembrane helix</keyword>
<keyword evidence="3" id="KW-0732">Signal</keyword>
<feature type="signal peptide" evidence="3">
    <location>
        <begin position="1"/>
        <end position="24"/>
    </location>
</feature>
<evidence type="ECO:0000256" key="3">
    <source>
        <dbReference type="SAM" id="SignalP"/>
    </source>
</evidence>
<evidence type="ECO:0000256" key="2">
    <source>
        <dbReference type="SAM" id="Phobius"/>
    </source>
</evidence>
<keyword evidence="2" id="KW-0472">Membrane</keyword>
<sequence>MYLRSMPSLIILVVIFFIVKHLLAETANVSDSESPSNESIDFSTTLSSTLKKTTDFNATTQRPNLTETAPYEEVATLELTSTTMPYSTSITHVITSPSTMVGRNVTGTVGFAEDSATVRGIVDGTATKSEWVAAFSNTGKILHGGEGTHPNLSTNKKEEALEFLRYLIPLVVLIVLILYIILLWCYYRKRLIHEGCIAALGMKRASGTSAATTDATSESDNKFQRKDHKPRRSHFGLLNVSKSTQNHTFYAPST</sequence>
<protein>
    <submittedName>
        <fullName evidence="4">Uncharacterized protein</fullName>
    </submittedName>
</protein>
<dbReference type="EMBL" id="CAXITT010000355">
    <property type="protein sequence ID" value="CAL1539787.1"/>
    <property type="molecule type" value="Genomic_DNA"/>
</dbReference>
<feature type="chain" id="PRO_5043987940" evidence="3">
    <location>
        <begin position="25"/>
        <end position="254"/>
    </location>
</feature>
<evidence type="ECO:0000256" key="1">
    <source>
        <dbReference type="SAM" id="MobiDB-lite"/>
    </source>
</evidence>
<name>A0AAV2I1E1_LYMST</name>
<feature type="compositionally biased region" description="Low complexity" evidence="1">
    <location>
        <begin position="209"/>
        <end position="218"/>
    </location>
</feature>
<comment type="caution">
    <text evidence="4">The sequence shown here is derived from an EMBL/GenBank/DDBJ whole genome shotgun (WGS) entry which is preliminary data.</text>
</comment>
<reference evidence="4 5" key="1">
    <citation type="submission" date="2024-04" db="EMBL/GenBank/DDBJ databases">
        <authorList>
            <consortium name="Genoscope - CEA"/>
            <person name="William W."/>
        </authorList>
    </citation>
    <scope>NUCLEOTIDE SEQUENCE [LARGE SCALE GENOMIC DNA]</scope>
</reference>
<accession>A0AAV2I1E1</accession>
<evidence type="ECO:0000313" key="4">
    <source>
        <dbReference type="EMBL" id="CAL1539787.1"/>
    </source>
</evidence>
<feature type="transmembrane region" description="Helical" evidence="2">
    <location>
        <begin position="163"/>
        <end position="187"/>
    </location>
</feature>
<proteinExistence type="predicted"/>
<keyword evidence="5" id="KW-1185">Reference proteome</keyword>
<dbReference type="Proteomes" id="UP001497497">
    <property type="component" value="Unassembled WGS sequence"/>
</dbReference>